<evidence type="ECO:0000313" key="3">
    <source>
        <dbReference type="Proteomes" id="UP000224854"/>
    </source>
</evidence>
<evidence type="ECO:0000256" key="1">
    <source>
        <dbReference type="SAM" id="MobiDB-lite"/>
    </source>
</evidence>
<sequence>MQNASLQALSGHDSLSNGGRHQCNAGRCTSGADNRRQDLHTMDAGAAASQAPGAGANCMSHCQGSLSGLTVRAHRQGSTAASGPGPKVADCWHVPRRILQTPCTDAMTHL</sequence>
<evidence type="ECO:0000313" key="2">
    <source>
        <dbReference type="EMBL" id="PHH74049.1"/>
    </source>
</evidence>
<accession>A0A2C5XIW9</accession>
<reference evidence="2 3" key="1">
    <citation type="submission" date="2017-06" db="EMBL/GenBank/DDBJ databases">
        <title>Ant-infecting Ophiocordyceps genomes reveal a high diversity of potential behavioral manipulation genes and a possible major role for enterotoxins.</title>
        <authorList>
            <person name="De Bekker C."/>
            <person name="Evans H.C."/>
            <person name="Brachmann A."/>
            <person name="Hughes D.P."/>
        </authorList>
    </citation>
    <scope>NUCLEOTIDE SEQUENCE [LARGE SCALE GENOMIC DNA]</scope>
    <source>
        <strain evidence="2 3">1348a</strain>
    </source>
</reference>
<dbReference type="Proteomes" id="UP000224854">
    <property type="component" value="Unassembled WGS sequence"/>
</dbReference>
<dbReference type="AlphaFoldDB" id="A0A2C5XIW9"/>
<keyword evidence="3" id="KW-1185">Reference proteome</keyword>
<feature type="compositionally biased region" description="Low complexity" evidence="1">
    <location>
        <begin position="44"/>
        <end position="56"/>
    </location>
</feature>
<comment type="caution">
    <text evidence="2">The sequence shown here is derived from an EMBL/GenBank/DDBJ whole genome shotgun (WGS) entry which is preliminary data.</text>
</comment>
<feature type="region of interest" description="Disordered" evidence="1">
    <location>
        <begin position="1"/>
        <end position="57"/>
    </location>
</feature>
<gene>
    <name evidence="2" type="ORF">CDD82_5125</name>
</gene>
<organism evidence="2 3">
    <name type="scientific">Ophiocordyceps australis</name>
    <dbReference type="NCBI Taxonomy" id="1399860"/>
    <lineage>
        <taxon>Eukaryota</taxon>
        <taxon>Fungi</taxon>
        <taxon>Dikarya</taxon>
        <taxon>Ascomycota</taxon>
        <taxon>Pezizomycotina</taxon>
        <taxon>Sordariomycetes</taxon>
        <taxon>Hypocreomycetidae</taxon>
        <taxon>Hypocreales</taxon>
        <taxon>Ophiocordycipitaceae</taxon>
        <taxon>Ophiocordyceps</taxon>
    </lineage>
</organism>
<proteinExistence type="predicted"/>
<name>A0A2C5XIW9_9HYPO</name>
<dbReference type="EMBL" id="NJEU01000458">
    <property type="protein sequence ID" value="PHH74049.1"/>
    <property type="molecule type" value="Genomic_DNA"/>
</dbReference>
<feature type="compositionally biased region" description="Polar residues" evidence="1">
    <location>
        <begin position="1"/>
        <end position="19"/>
    </location>
</feature>
<protein>
    <submittedName>
        <fullName evidence="2">Uncharacterized protein</fullName>
    </submittedName>
</protein>